<dbReference type="Pfam" id="PF01266">
    <property type="entry name" value="DAO"/>
    <property type="match status" value="1"/>
</dbReference>
<dbReference type="PANTHER" id="PTHR13847:SF289">
    <property type="entry name" value="GLYCINE OXIDASE"/>
    <property type="match status" value="1"/>
</dbReference>
<dbReference type="InterPro" id="IPR006076">
    <property type="entry name" value="FAD-dep_OxRdtase"/>
</dbReference>
<gene>
    <name evidence="3" type="ORF">M2650_06000</name>
</gene>
<dbReference type="SUPFAM" id="SSF54373">
    <property type="entry name" value="FAD-linked reductases, C-terminal domain"/>
    <property type="match status" value="1"/>
</dbReference>
<evidence type="ECO:0000313" key="3">
    <source>
        <dbReference type="EMBL" id="MCL1634184.1"/>
    </source>
</evidence>
<organism evidence="3 4">
    <name type="scientific">Luteimonas galliterrae</name>
    <dbReference type="NCBI Taxonomy" id="2940486"/>
    <lineage>
        <taxon>Bacteria</taxon>
        <taxon>Pseudomonadati</taxon>
        <taxon>Pseudomonadota</taxon>
        <taxon>Gammaproteobacteria</taxon>
        <taxon>Lysobacterales</taxon>
        <taxon>Lysobacteraceae</taxon>
        <taxon>Luteimonas</taxon>
    </lineage>
</organism>
<dbReference type="PANTHER" id="PTHR13847">
    <property type="entry name" value="SARCOSINE DEHYDROGENASE-RELATED"/>
    <property type="match status" value="1"/>
</dbReference>
<reference evidence="3 4" key="1">
    <citation type="submission" date="2022-05" db="EMBL/GenBank/DDBJ databases">
        <title>Luteimonas sp. SX5, whole genome shotgun sequencing project.</title>
        <authorList>
            <person name="Zhao G."/>
            <person name="Shen L."/>
        </authorList>
    </citation>
    <scope>NUCLEOTIDE SEQUENCE [LARGE SCALE GENOMIC DNA]</scope>
    <source>
        <strain evidence="3 4">SX5</strain>
    </source>
</reference>
<dbReference type="Proteomes" id="UP001431217">
    <property type="component" value="Unassembled WGS sequence"/>
</dbReference>
<dbReference type="EMBL" id="JAMBEP010000001">
    <property type="protein sequence ID" value="MCL1634184.1"/>
    <property type="molecule type" value="Genomic_DNA"/>
</dbReference>
<evidence type="ECO:0000259" key="2">
    <source>
        <dbReference type="Pfam" id="PF01266"/>
    </source>
</evidence>
<dbReference type="Gene3D" id="3.50.50.60">
    <property type="entry name" value="FAD/NAD(P)-binding domain"/>
    <property type="match status" value="2"/>
</dbReference>
<dbReference type="Gene3D" id="3.30.9.10">
    <property type="entry name" value="D-Amino Acid Oxidase, subunit A, domain 2"/>
    <property type="match status" value="1"/>
</dbReference>
<keyword evidence="1" id="KW-0560">Oxidoreductase</keyword>
<feature type="domain" description="FAD dependent oxidoreductase" evidence="2">
    <location>
        <begin position="6"/>
        <end position="401"/>
    </location>
</feature>
<dbReference type="RefSeq" id="WP_249472463.1">
    <property type="nucleotide sequence ID" value="NZ_JAMBEP010000001.1"/>
</dbReference>
<dbReference type="InterPro" id="IPR036188">
    <property type="entry name" value="FAD/NAD-bd_sf"/>
</dbReference>
<evidence type="ECO:0000313" key="4">
    <source>
        <dbReference type="Proteomes" id="UP001431217"/>
    </source>
</evidence>
<proteinExistence type="predicted"/>
<keyword evidence="4" id="KW-1185">Reference proteome</keyword>
<protein>
    <submittedName>
        <fullName evidence="3">FAD-dependent oxidoreductase</fullName>
    </submittedName>
</protein>
<evidence type="ECO:0000256" key="1">
    <source>
        <dbReference type="ARBA" id="ARBA00023002"/>
    </source>
</evidence>
<accession>A0ABT0MH29</accession>
<dbReference type="SUPFAM" id="SSF51905">
    <property type="entry name" value="FAD/NAD(P)-binding domain"/>
    <property type="match status" value="1"/>
</dbReference>
<name>A0ABT0MH29_9GAMM</name>
<comment type="caution">
    <text evidence="3">The sequence shown here is derived from an EMBL/GenBank/DDBJ whole genome shotgun (WGS) entry which is preliminary data.</text>
</comment>
<sequence>MSDRSDVVIIGGGVVGLASALALVEAGRSVRVLEARTVGSGSSHGNCGTITPSHSLPLAAPGTIGRAMRWLLTPDAPLYLRPRMDPSLWAWLARFAARCNMRDLRQATAAKAAILSHSRQALPSWLARYGIECEFAESGTDHIFRNAAAFDEFGEEVRLLAEYGVPSEKIEGAAYEREEPAVLPGVHGVIRFTGDASLRPDRYVAGLAHALLQRGGKIVEQCEVRGLAQDGDDYRIASAQGAFRGRDVLIATGAWSPRLGKSLDLAAAPLAKAMQPGKGYSITYDAPALMPRRPVVLHERSVCVTAWGSGFRLGSTMEFSGYDDALNRRRLDALERGSREYLRQPVGPAKREEWFGWRPMTYDDLPIIGRVPGRERLWLATGHGMLGVSMSTGTAQLAADLICGREPAIDPKPYRVERFA</sequence>